<dbReference type="PANTHER" id="PTHR15467">
    <property type="entry name" value="ZINC-FINGERS AND HOMEOBOXES RELATED"/>
    <property type="match status" value="1"/>
</dbReference>
<keyword evidence="2" id="KW-0238">DNA-binding</keyword>
<keyword evidence="4" id="KW-0539">Nucleus</keyword>
<reference evidence="6 7" key="1">
    <citation type="submission" date="2024-02" db="EMBL/GenBank/DDBJ databases">
        <authorList>
            <person name="Vignale AGUSTIN F."/>
            <person name="Sosa J E."/>
            <person name="Modenutti C."/>
        </authorList>
    </citation>
    <scope>NUCLEOTIDE SEQUENCE [LARGE SCALE GENOMIC DNA]</scope>
</reference>
<gene>
    <name evidence="6" type="ORF">ILEXP_LOCUS37105</name>
</gene>
<comment type="subcellular location">
    <subcellularLocation>
        <location evidence="1">Nucleus</location>
    </subcellularLocation>
</comment>
<feature type="region of interest" description="Disordered" evidence="5">
    <location>
        <begin position="219"/>
        <end position="247"/>
    </location>
</feature>
<dbReference type="GO" id="GO:0005634">
    <property type="term" value="C:nucleus"/>
    <property type="evidence" value="ECO:0007669"/>
    <property type="project" value="UniProtKB-SubCell"/>
</dbReference>
<protein>
    <recommendedName>
        <fullName evidence="8">Protein OVEREXPRESSOR OF CATIONIC PEROXIDASE 3</fullName>
    </recommendedName>
</protein>
<evidence type="ECO:0008006" key="8">
    <source>
        <dbReference type="Google" id="ProtNLM"/>
    </source>
</evidence>
<dbReference type="GO" id="GO:0003677">
    <property type="term" value="F:DNA binding"/>
    <property type="evidence" value="ECO:0007669"/>
    <property type="project" value="UniProtKB-KW"/>
</dbReference>
<accession>A0ABC8TFI4</accession>
<keyword evidence="3" id="KW-0371">Homeobox</keyword>
<sequence length="291" mass="32602">MASASSSLHISMTLQCPSSSHRESIFVGHPRPNLNLPRHTFSRSSSVLAFSRRRDKTQSAITPPKKKKQSLPHSDVGEDDLDEDAFEALFRQLEEDLKNDDLSANYDDNEISEEDLAKLERELEEALGDDELSELLGSTVEENNGKEVEDEDNDDEDEPVNLKNWQLRRLGYALKTGRRKTSIKNLAAELCLDRAVVLDLLRDPPPNLLMMSAALPDRPVSTVPEPETKPLEIDPVGTATDAAKPETNAKVPVHVMQGNWSAQKRLKKVQVETLERVYQRTKRPTVSKVSS</sequence>
<evidence type="ECO:0000256" key="4">
    <source>
        <dbReference type="ARBA" id="ARBA00023242"/>
    </source>
</evidence>
<feature type="region of interest" description="Disordered" evidence="5">
    <location>
        <begin position="127"/>
        <end position="159"/>
    </location>
</feature>
<feature type="compositionally biased region" description="Acidic residues" evidence="5">
    <location>
        <begin position="148"/>
        <end position="159"/>
    </location>
</feature>
<name>A0ABC8TFI4_9AQUA</name>
<organism evidence="6 7">
    <name type="scientific">Ilex paraguariensis</name>
    <name type="common">yerba mate</name>
    <dbReference type="NCBI Taxonomy" id="185542"/>
    <lineage>
        <taxon>Eukaryota</taxon>
        <taxon>Viridiplantae</taxon>
        <taxon>Streptophyta</taxon>
        <taxon>Embryophyta</taxon>
        <taxon>Tracheophyta</taxon>
        <taxon>Spermatophyta</taxon>
        <taxon>Magnoliopsida</taxon>
        <taxon>eudicotyledons</taxon>
        <taxon>Gunneridae</taxon>
        <taxon>Pentapetalae</taxon>
        <taxon>asterids</taxon>
        <taxon>campanulids</taxon>
        <taxon>Aquifoliales</taxon>
        <taxon>Aquifoliaceae</taxon>
        <taxon>Ilex</taxon>
    </lineage>
</organism>
<proteinExistence type="predicted"/>
<dbReference type="AlphaFoldDB" id="A0ABC8TFI4"/>
<evidence type="ECO:0000256" key="1">
    <source>
        <dbReference type="ARBA" id="ARBA00004123"/>
    </source>
</evidence>
<evidence type="ECO:0000256" key="5">
    <source>
        <dbReference type="SAM" id="MobiDB-lite"/>
    </source>
</evidence>
<dbReference type="Proteomes" id="UP001642360">
    <property type="component" value="Unassembled WGS sequence"/>
</dbReference>
<dbReference type="EMBL" id="CAUOFW020004942">
    <property type="protein sequence ID" value="CAK9167801.1"/>
    <property type="molecule type" value="Genomic_DNA"/>
</dbReference>
<evidence type="ECO:0000256" key="3">
    <source>
        <dbReference type="ARBA" id="ARBA00023155"/>
    </source>
</evidence>
<dbReference type="PANTHER" id="PTHR15467:SF9">
    <property type="entry name" value="HOMEOBOX DOMAIN-CONTAINING PROTEIN"/>
    <property type="match status" value="1"/>
</dbReference>
<comment type="caution">
    <text evidence="6">The sequence shown here is derived from an EMBL/GenBank/DDBJ whole genome shotgun (WGS) entry which is preliminary data.</text>
</comment>
<keyword evidence="7" id="KW-1185">Reference proteome</keyword>
<evidence type="ECO:0000313" key="7">
    <source>
        <dbReference type="Proteomes" id="UP001642360"/>
    </source>
</evidence>
<feature type="region of interest" description="Disordered" evidence="5">
    <location>
        <begin position="18"/>
        <end position="79"/>
    </location>
</feature>
<evidence type="ECO:0000313" key="6">
    <source>
        <dbReference type="EMBL" id="CAK9167801.1"/>
    </source>
</evidence>
<evidence type="ECO:0000256" key="2">
    <source>
        <dbReference type="ARBA" id="ARBA00023125"/>
    </source>
</evidence>